<dbReference type="EMBL" id="QWEY01000005">
    <property type="protein sequence ID" value="RGP37093.1"/>
    <property type="molecule type" value="Genomic_DNA"/>
</dbReference>
<evidence type="ECO:0000256" key="2">
    <source>
        <dbReference type="ARBA" id="ARBA00022777"/>
    </source>
</evidence>
<keyword evidence="1" id="KW-0808">Transferase</keyword>
<dbReference type="GO" id="GO:0005829">
    <property type="term" value="C:cytosol"/>
    <property type="evidence" value="ECO:0007669"/>
    <property type="project" value="TreeGrafter"/>
</dbReference>
<dbReference type="AlphaFoldDB" id="A0A411Z203"/>
<dbReference type="InterPro" id="IPR029056">
    <property type="entry name" value="Ribokinase-like"/>
</dbReference>
<evidence type="ECO:0000313" key="5">
    <source>
        <dbReference type="Proteomes" id="UP000284547"/>
    </source>
</evidence>
<proteinExistence type="predicted"/>
<organism evidence="4 5">
    <name type="scientific">Pseudotabrizicola alkalilacus</name>
    <dbReference type="NCBI Taxonomy" id="2305252"/>
    <lineage>
        <taxon>Bacteria</taxon>
        <taxon>Pseudomonadati</taxon>
        <taxon>Pseudomonadota</taxon>
        <taxon>Alphaproteobacteria</taxon>
        <taxon>Rhodobacterales</taxon>
        <taxon>Paracoccaceae</taxon>
        <taxon>Pseudotabrizicola</taxon>
    </lineage>
</organism>
<dbReference type="InterPro" id="IPR011611">
    <property type="entry name" value="PfkB_dom"/>
</dbReference>
<dbReference type="Proteomes" id="UP000284547">
    <property type="component" value="Unassembled WGS sequence"/>
</dbReference>
<dbReference type="Gene3D" id="3.40.1190.20">
    <property type="match status" value="1"/>
</dbReference>
<accession>A0A411Z203</accession>
<comment type="caution">
    <text evidence="4">The sequence shown here is derived from an EMBL/GenBank/DDBJ whole genome shotgun (WGS) entry which is preliminary data.</text>
</comment>
<feature type="domain" description="Carbohydrate kinase PfkB" evidence="3">
    <location>
        <begin position="16"/>
        <end position="319"/>
    </location>
</feature>
<reference evidence="4 5" key="1">
    <citation type="submission" date="2018-08" db="EMBL/GenBank/DDBJ databases">
        <title>Flavobacterium tibetense sp. nov., isolated from a wetland YonghuCo on Tibetan Plateau.</title>
        <authorList>
            <person name="Phurbu D."/>
            <person name="Lu H."/>
            <person name="Xing P."/>
        </authorList>
    </citation>
    <scope>NUCLEOTIDE SEQUENCE [LARGE SCALE GENOMIC DNA]</scope>
    <source>
        <strain evidence="4 5">DJC</strain>
    </source>
</reference>
<evidence type="ECO:0000313" key="4">
    <source>
        <dbReference type="EMBL" id="RGP37093.1"/>
    </source>
</evidence>
<dbReference type="GO" id="GO:0016301">
    <property type="term" value="F:kinase activity"/>
    <property type="evidence" value="ECO:0007669"/>
    <property type="project" value="UniProtKB-KW"/>
</dbReference>
<sequence>MTSRKGVLTAGTWCADHNKVVEFWPLENEVVEILSEDVKGGGSGCNLAIDLKRLDPSIPVETIGVIGNDEDGRILLAEADAYGIERSRLHVVEGLRTNYTDAYTSNRTGRRTHIYLQGASAELNPDHFDFSKTNARFLHLGLPGIHRQMDRAWGSDENGWVTVLRAAQAVGIETNMELCSIAPEKLAKIVRPCLPHLDYLIINDFEMAAISGNPTVAAEAADIPRVIASAKTVLAMGSMKLLVAHFPEGAVVLPRGGEAMFVPSVDVPPEKVIGANGAGDAFAAGVIYGLHQKWPMEETVRLGHAAAAVSLRSLGTTDAVLPVAESLALAKKWGWRNAA</sequence>
<keyword evidence="5" id="KW-1185">Reference proteome</keyword>
<name>A0A411Z203_9RHOB</name>
<dbReference type="OrthoDB" id="9813569at2"/>
<dbReference type="Pfam" id="PF00294">
    <property type="entry name" value="PfkB"/>
    <property type="match status" value="1"/>
</dbReference>
<protein>
    <submittedName>
        <fullName evidence="4">Carbohydrate kinase family protein</fullName>
    </submittedName>
</protein>
<dbReference type="RefSeq" id="WP_118151914.1">
    <property type="nucleotide sequence ID" value="NZ_QWEY01000005.1"/>
</dbReference>
<keyword evidence="2 4" id="KW-0418">Kinase</keyword>
<dbReference type="PANTHER" id="PTHR10584">
    <property type="entry name" value="SUGAR KINASE"/>
    <property type="match status" value="1"/>
</dbReference>
<evidence type="ECO:0000259" key="3">
    <source>
        <dbReference type="Pfam" id="PF00294"/>
    </source>
</evidence>
<gene>
    <name evidence="4" type="ORF">D1012_10500</name>
</gene>
<evidence type="ECO:0000256" key="1">
    <source>
        <dbReference type="ARBA" id="ARBA00022679"/>
    </source>
</evidence>
<dbReference type="SUPFAM" id="SSF53613">
    <property type="entry name" value="Ribokinase-like"/>
    <property type="match status" value="1"/>
</dbReference>
<dbReference type="PANTHER" id="PTHR10584:SF166">
    <property type="entry name" value="RIBOKINASE"/>
    <property type="match status" value="1"/>
</dbReference>